<accession>A0ACB8SGC9</accession>
<evidence type="ECO:0000313" key="2">
    <source>
        <dbReference type="Proteomes" id="UP000814140"/>
    </source>
</evidence>
<reference evidence="1" key="2">
    <citation type="journal article" date="2022" name="New Phytol.">
        <title>Evolutionary transition to the ectomycorrhizal habit in the genomes of a hyperdiverse lineage of mushroom-forming fungi.</title>
        <authorList>
            <person name="Looney B."/>
            <person name="Miyauchi S."/>
            <person name="Morin E."/>
            <person name="Drula E."/>
            <person name="Courty P.E."/>
            <person name="Kohler A."/>
            <person name="Kuo A."/>
            <person name="LaButti K."/>
            <person name="Pangilinan J."/>
            <person name="Lipzen A."/>
            <person name="Riley R."/>
            <person name="Andreopoulos W."/>
            <person name="He G."/>
            <person name="Johnson J."/>
            <person name="Nolan M."/>
            <person name="Tritt A."/>
            <person name="Barry K.W."/>
            <person name="Grigoriev I.V."/>
            <person name="Nagy L.G."/>
            <person name="Hibbett D."/>
            <person name="Henrissat B."/>
            <person name="Matheny P.B."/>
            <person name="Labbe J."/>
            <person name="Martin F.M."/>
        </authorList>
    </citation>
    <scope>NUCLEOTIDE SEQUENCE</scope>
    <source>
        <strain evidence="1">HHB10654</strain>
    </source>
</reference>
<reference evidence="1" key="1">
    <citation type="submission" date="2021-03" db="EMBL/GenBank/DDBJ databases">
        <authorList>
            <consortium name="DOE Joint Genome Institute"/>
            <person name="Ahrendt S."/>
            <person name="Looney B.P."/>
            <person name="Miyauchi S."/>
            <person name="Morin E."/>
            <person name="Drula E."/>
            <person name="Courty P.E."/>
            <person name="Chicoki N."/>
            <person name="Fauchery L."/>
            <person name="Kohler A."/>
            <person name="Kuo A."/>
            <person name="Labutti K."/>
            <person name="Pangilinan J."/>
            <person name="Lipzen A."/>
            <person name="Riley R."/>
            <person name="Andreopoulos W."/>
            <person name="He G."/>
            <person name="Johnson J."/>
            <person name="Barry K.W."/>
            <person name="Grigoriev I.V."/>
            <person name="Nagy L."/>
            <person name="Hibbett D."/>
            <person name="Henrissat B."/>
            <person name="Matheny P.B."/>
            <person name="Labbe J."/>
            <person name="Martin F."/>
        </authorList>
    </citation>
    <scope>NUCLEOTIDE SEQUENCE</scope>
    <source>
        <strain evidence="1">HHB10654</strain>
    </source>
</reference>
<comment type="caution">
    <text evidence="1">The sequence shown here is derived from an EMBL/GenBank/DDBJ whole genome shotgun (WGS) entry which is preliminary data.</text>
</comment>
<protein>
    <submittedName>
        <fullName evidence="1">Uncharacterized protein</fullName>
    </submittedName>
</protein>
<evidence type="ECO:0000313" key="1">
    <source>
        <dbReference type="EMBL" id="KAI0055277.1"/>
    </source>
</evidence>
<dbReference type="EMBL" id="MU277300">
    <property type="protein sequence ID" value="KAI0055277.1"/>
    <property type="molecule type" value="Genomic_DNA"/>
</dbReference>
<name>A0ACB8SGC9_9AGAM</name>
<dbReference type="Proteomes" id="UP000814140">
    <property type="component" value="Unassembled WGS sequence"/>
</dbReference>
<keyword evidence="2" id="KW-1185">Reference proteome</keyword>
<organism evidence="1 2">
    <name type="scientific">Artomyces pyxidatus</name>
    <dbReference type="NCBI Taxonomy" id="48021"/>
    <lineage>
        <taxon>Eukaryota</taxon>
        <taxon>Fungi</taxon>
        <taxon>Dikarya</taxon>
        <taxon>Basidiomycota</taxon>
        <taxon>Agaricomycotina</taxon>
        <taxon>Agaricomycetes</taxon>
        <taxon>Russulales</taxon>
        <taxon>Auriscalpiaceae</taxon>
        <taxon>Artomyces</taxon>
    </lineage>
</organism>
<gene>
    <name evidence="1" type="ORF">BV25DRAFT_1843076</name>
</gene>
<sequence length="314" mass="36136">MLLLIEHSGITAWRNFLKRFRALQRALLKLTVFAHWWEDVEGAENPAYVPSICSPAREVIVLTLPLYAECARANLPTYIVVAQDAFNIPKDWWVNVTPRDAFFTTNVSLSSPTHSYYGTYNKPVWYYPLWTKQVDMFEAAARGWATCKDTLNPTPAYVDKLSKQQVRRSAVTGRLGCDDSGKHVELRWYLNAKNFPAYVPPPVAIYVNAVSHSLHPSTDPREFTFPPIHLFWGPQVSTQRLFYLCAQQLLPEMRSRVDCGLPGQITRDWREVLNNVYQKRTWLIAGTKYNPAVDPPFESDQFFKYASGKFHIPM</sequence>
<proteinExistence type="predicted"/>